<organism evidence="8 9">
    <name type="scientific">Mycolicibacterium fluoranthenivorans</name>
    <dbReference type="NCBI Taxonomy" id="258505"/>
    <lineage>
        <taxon>Bacteria</taxon>
        <taxon>Bacillati</taxon>
        <taxon>Actinomycetota</taxon>
        <taxon>Actinomycetes</taxon>
        <taxon>Mycobacteriales</taxon>
        <taxon>Mycobacteriaceae</taxon>
        <taxon>Mycolicibacterium</taxon>
    </lineage>
</organism>
<keyword evidence="3" id="KW-1003">Cell membrane</keyword>
<comment type="caution">
    <text evidence="8">The sequence shown here is derived from an EMBL/GenBank/DDBJ whole genome shotgun (WGS) entry which is preliminary data.</text>
</comment>
<evidence type="ECO:0000256" key="7">
    <source>
        <dbReference type="SAM" id="SignalP"/>
    </source>
</evidence>
<gene>
    <name evidence="8" type="ORF">FHU31_006088</name>
</gene>
<keyword evidence="9" id="KW-1185">Reference proteome</keyword>
<evidence type="ECO:0000256" key="3">
    <source>
        <dbReference type="ARBA" id="ARBA00022475"/>
    </source>
</evidence>
<feature type="signal peptide" evidence="7">
    <location>
        <begin position="1"/>
        <end position="30"/>
    </location>
</feature>
<dbReference type="InterPro" id="IPR038468">
    <property type="entry name" value="MmpS_C"/>
</dbReference>
<dbReference type="GO" id="GO:0005886">
    <property type="term" value="C:plasma membrane"/>
    <property type="evidence" value="ECO:0007669"/>
    <property type="project" value="UniProtKB-SubCell"/>
</dbReference>
<accession>A0A7X5U641</accession>
<evidence type="ECO:0000313" key="9">
    <source>
        <dbReference type="Proteomes" id="UP000547444"/>
    </source>
</evidence>
<keyword evidence="4" id="KW-0812">Transmembrane</keyword>
<feature type="chain" id="PRO_5031056009" evidence="7">
    <location>
        <begin position="31"/>
        <end position="130"/>
    </location>
</feature>
<name>A0A7X5U641_9MYCO</name>
<sequence length="130" mass="13812">MNRVTRGQCGAVICAAVNIAAFAHPGSAAADEVVTYEVVSDTVAVANIEYQDATGRRTVEGATLPWRIDAPARAVLDPPPMGSQVRADWRPSAAPTRWVSVRIVYRGKVICQNTLDVGDAACYGATPRIT</sequence>
<keyword evidence="6" id="KW-0472">Membrane</keyword>
<dbReference type="Proteomes" id="UP000547444">
    <property type="component" value="Unassembled WGS sequence"/>
</dbReference>
<dbReference type="AlphaFoldDB" id="A0A7X5U641"/>
<dbReference type="InterPro" id="IPR008693">
    <property type="entry name" value="MmpS"/>
</dbReference>
<evidence type="ECO:0000256" key="2">
    <source>
        <dbReference type="ARBA" id="ARBA00007531"/>
    </source>
</evidence>
<dbReference type="Gene3D" id="2.60.40.2880">
    <property type="entry name" value="MmpS1-5, C-terminal soluble domain"/>
    <property type="match status" value="1"/>
</dbReference>
<evidence type="ECO:0000256" key="1">
    <source>
        <dbReference type="ARBA" id="ARBA00004236"/>
    </source>
</evidence>
<dbReference type="EMBL" id="JAANOW010000005">
    <property type="protein sequence ID" value="NIH99064.1"/>
    <property type="molecule type" value="Genomic_DNA"/>
</dbReference>
<dbReference type="Pfam" id="PF05423">
    <property type="entry name" value="Mycobact_memb"/>
    <property type="match status" value="1"/>
</dbReference>
<keyword evidence="5" id="KW-1133">Transmembrane helix</keyword>
<dbReference type="RefSeq" id="WP_167164856.1">
    <property type="nucleotide sequence ID" value="NZ_JAANOW010000005.1"/>
</dbReference>
<comment type="similarity">
    <text evidence="2">Belongs to the MmpS family.</text>
</comment>
<proteinExistence type="inferred from homology"/>
<comment type="subcellular location">
    <subcellularLocation>
        <location evidence="1">Cell membrane</location>
    </subcellularLocation>
</comment>
<keyword evidence="7" id="KW-0732">Signal</keyword>
<evidence type="ECO:0000256" key="4">
    <source>
        <dbReference type="ARBA" id="ARBA00022692"/>
    </source>
</evidence>
<evidence type="ECO:0000256" key="5">
    <source>
        <dbReference type="ARBA" id="ARBA00022989"/>
    </source>
</evidence>
<evidence type="ECO:0000256" key="6">
    <source>
        <dbReference type="ARBA" id="ARBA00023136"/>
    </source>
</evidence>
<reference evidence="8 9" key="1">
    <citation type="submission" date="2020-03" db="EMBL/GenBank/DDBJ databases">
        <title>Sequencing the genomes of 1000 actinobacteria strains.</title>
        <authorList>
            <person name="Klenk H.-P."/>
        </authorList>
    </citation>
    <scope>NUCLEOTIDE SEQUENCE [LARGE SCALE GENOMIC DNA]</scope>
    <source>
        <strain evidence="8 9">DSM 44556</strain>
    </source>
</reference>
<evidence type="ECO:0000313" key="8">
    <source>
        <dbReference type="EMBL" id="NIH99064.1"/>
    </source>
</evidence>
<protein>
    <submittedName>
        <fullName evidence="8">Uncharacterized protein</fullName>
    </submittedName>
</protein>